<reference evidence="3" key="1">
    <citation type="journal article" date="2019" name="Int. J. Syst. Evol. Microbiol.">
        <title>The Global Catalogue of Microorganisms (GCM) 10K type strain sequencing project: providing services to taxonomists for standard genome sequencing and annotation.</title>
        <authorList>
            <consortium name="The Broad Institute Genomics Platform"/>
            <consortium name="The Broad Institute Genome Sequencing Center for Infectious Disease"/>
            <person name="Wu L."/>
            <person name="Ma J."/>
        </authorList>
    </citation>
    <scope>NUCLEOTIDE SEQUENCE [LARGE SCALE GENOMIC DNA]</scope>
    <source>
        <strain evidence="3">CGMCC 4.5798</strain>
    </source>
</reference>
<keyword evidence="1" id="KW-1133">Transmembrane helix</keyword>
<proteinExistence type="predicted"/>
<sequence>MMMAEHGPERDAALRRKNRRTALLVGGLALFFFVLLFVKRLWLN</sequence>
<dbReference type="EMBL" id="JBHSMZ010000016">
    <property type="protein sequence ID" value="MFC5551078.1"/>
    <property type="molecule type" value="Genomic_DNA"/>
</dbReference>
<gene>
    <name evidence="2" type="ORF">ACFPO9_21380</name>
</gene>
<evidence type="ECO:0000313" key="3">
    <source>
        <dbReference type="Proteomes" id="UP001596086"/>
    </source>
</evidence>
<accession>A0ABW0S6R0</accession>
<keyword evidence="3" id="KW-1185">Reference proteome</keyword>
<protein>
    <recommendedName>
        <fullName evidence="4">Cytochrome C oxidase assembly protein</fullName>
    </recommendedName>
</protein>
<organism evidence="2 3">
    <name type="scientific">Massilia aerilata</name>
    <dbReference type="NCBI Taxonomy" id="453817"/>
    <lineage>
        <taxon>Bacteria</taxon>
        <taxon>Pseudomonadati</taxon>
        <taxon>Pseudomonadota</taxon>
        <taxon>Betaproteobacteria</taxon>
        <taxon>Burkholderiales</taxon>
        <taxon>Oxalobacteraceae</taxon>
        <taxon>Telluria group</taxon>
        <taxon>Massilia</taxon>
    </lineage>
</organism>
<feature type="transmembrane region" description="Helical" evidence="1">
    <location>
        <begin position="21"/>
        <end position="42"/>
    </location>
</feature>
<name>A0ABW0S6R0_9BURK</name>
<dbReference type="Proteomes" id="UP001596086">
    <property type="component" value="Unassembled WGS sequence"/>
</dbReference>
<keyword evidence="1" id="KW-0812">Transmembrane</keyword>
<comment type="caution">
    <text evidence="2">The sequence shown here is derived from an EMBL/GenBank/DDBJ whole genome shotgun (WGS) entry which is preliminary data.</text>
</comment>
<evidence type="ECO:0008006" key="4">
    <source>
        <dbReference type="Google" id="ProtNLM"/>
    </source>
</evidence>
<keyword evidence="1" id="KW-0472">Membrane</keyword>
<evidence type="ECO:0000313" key="2">
    <source>
        <dbReference type="EMBL" id="MFC5551078.1"/>
    </source>
</evidence>
<evidence type="ECO:0000256" key="1">
    <source>
        <dbReference type="SAM" id="Phobius"/>
    </source>
</evidence>
<dbReference type="RefSeq" id="WP_379774615.1">
    <property type="nucleotide sequence ID" value="NZ_JBHSMZ010000016.1"/>
</dbReference>